<comment type="caution">
    <text evidence="1">The sequence shown here is derived from an EMBL/GenBank/DDBJ whole genome shotgun (WGS) entry which is preliminary data.</text>
</comment>
<reference evidence="1" key="1">
    <citation type="submission" date="2022-11" db="EMBL/GenBank/DDBJ databases">
        <authorList>
            <person name="Kikuchi T."/>
        </authorList>
    </citation>
    <scope>NUCLEOTIDE SEQUENCE</scope>
    <source>
        <strain evidence="1">PS1010</strain>
    </source>
</reference>
<dbReference type="AlphaFoldDB" id="A0A9P1MW31"/>
<evidence type="ECO:0000313" key="2">
    <source>
        <dbReference type="Proteomes" id="UP001152747"/>
    </source>
</evidence>
<name>A0A9P1MW31_9PELO</name>
<gene>
    <name evidence="1" type="ORF">CAMP_LOCUS5056</name>
</gene>
<dbReference type="EMBL" id="CANHGI010000002">
    <property type="protein sequence ID" value="CAI5442419.1"/>
    <property type="molecule type" value="Genomic_DNA"/>
</dbReference>
<accession>A0A9P1MW31</accession>
<proteinExistence type="predicted"/>
<organism evidence="1 2">
    <name type="scientific">Caenorhabditis angaria</name>
    <dbReference type="NCBI Taxonomy" id="860376"/>
    <lineage>
        <taxon>Eukaryota</taxon>
        <taxon>Metazoa</taxon>
        <taxon>Ecdysozoa</taxon>
        <taxon>Nematoda</taxon>
        <taxon>Chromadorea</taxon>
        <taxon>Rhabditida</taxon>
        <taxon>Rhabditina</taxon>
        <taxon>Rhabditomorpha</taxon>
        <taxon>Rhabditoidea</taxon>
        <taxon>Rhabditidae</taxon>
        <taxon>Peloderinae</taxon>
        <taxon>Caenorhabditis</taxon>
    </lineage>
</organism>
<evidence type="ECO:0000313" key="1">
    <source>
        <dbReference type="EMBL" id="CAI5442419.1"/>
    </source>
</evidence>
<sequence length="88" mass="10784">MDEENNNMFEKIYKKQRERNDGNIETIYEASISRIIFNHEENWRKIAKNAHACSIDKHFSVTVSQIFRRCRCERIWMSSYICLFRNYL</sequence>
<dbReference type="Proteomes" id="UP001152747">
    <property type="component" value="Unassembled WGS sequence"/>
</dbReference>
<keyword evidence="2" id="KW-1185">Reference proteome</keyword>
<protein>
    <submittedName>
        <fullName evidence="1">Uncharacterized protein</fullName>
    </submittedName>
</protein>